<organism evidence="6 7">
    <name type="scientific">Thielaviopsis punctulata</name>
    <dbReference type="NCBI Taxonomy" id="72032"/>
    <lineage>
        <taxon>Eukaryota</taxon>
        <taxon>Fungi</taxon>
        <taxon>Dikarya</taxon>
        <taxon>Ascomycota</taxon>
        <taxon>Pezizomycotina</taxon>
        <taxon>Sordariomycetes</taxon>
        <taxon>Hypocreomycetidae</taxon>
        <taxon>Microascales</taxon>
        <taxon>Ceratocystidaceae</taxon>
        <taxon>Thielaviopsis</taxon>
    </lineage>
</organism>
<dbReference type="AlphaFoldDB" id="A0A0F4ZIP3"/>
<evidence type="ECO:0000313" key="6">
    <source>
        <dbReference type="EMBL" id="KKA30402.1"/>
    </source>
</evidence>
<proteinExistence type="predicted"/>
<evidence type="ECO:0000256" key="5">
    <source>
        <dbReference type="ARBA" id="ARBA00023288"/>
    </source>
</evidence>
<dbReference type="SMART" id="SM01262">
    <property type="entry name" value="LAMTOR"/>
    <property type="match status" value="1"/>
</dbReference>
<dbReference type="EMBL" id="LAEV01000405">
    <property type="protein sequence ID" value="KKA30402.1"/>
    <property type="molecule type" value="Genomic_DNA"/>
</dbReference>
<evidence type="ECO:0000256" key="3">
    <source>
        <dbReference type="ARBA" id="ARBA00023136"/>
    </source>
</evidence>
<dbReference type="GO" id="GO:0016197">
    <property type="term" value="P:endosomal transport"/>
    <property type="evidence" value="ECO:0007669"/>
    <property type="project" value="InterPro"/>
</dbReference>
<protein>
    <submittedName>
        <fullName evidence="6">Uncharacterized protein</fullName>
    </submittedName>
</protein>
<dbReference type="GO" id="GO:0031902">
    <property type="term" value="C:late endosome membrane"/>
    <property type="evidence" value="ECO:0007669"/>
    <property type="project" value="InterPro"/>
</dbReference>
<dbReference type="Proteomes" id="UP000033483">
    <property type="component" value="Unassembled WGS sequence"/>
</dbReference>
<dbReference type="GO" id="GO:0045121">
    <property type="term" value="C:membrane raft"/>
    <property type="evidence" value="ECO:0007669"/>
    <property type="project" value="InterPro"/>
</dbReference>
<keyword evidence="2" id="KW-0519">Myristate</keyword>
<dbReference type="GO" id="GO:0032008">
    <property type="term" value="P:positive regulation of TOR signaling"/>
    <property type="evidence" value="ECO:0007669"/>
    <property type="project" value="InterPro"/>
</dbReference>
<keyword evidence="4" id="KW-0564">Palmitate</keyword>
<dbReference type="GO" id="GO:0001919">
    <property type="term" value="P:regulation of receptor recycling"/>
    <property type="evidence" value="ECO:0007669"/>
    <property type="project" value="InterPro"/>
</dbReference>
<accession>A0A0F4ZIP3</accession>
<dbReference type="GO" id="GO:0043410">
    <property type="term" value="P:positive regulation of MAPK cascade"/>
    <property type="evidence" value="ECO:0007669"/>
    <property type="project" value="InterPro"/>
</dbReference>
<dbReference type="GO" id="GO:0071986">
    <property type="term" value="C:Ragulator complex"/>
    <property type="evidence" value="ECO:0007669"/>
    <property type="project" value="InterPro"/>
</dbReference>
<dbReference type="GO" id="GO:0071230">
    <property type="term" value="P:cellular response to amino acid stimulus"/>
    <property type="evidence" value="ECO:0007669"/>
    <property type="project" value="InterPro"/>
</dbReference>
<name>A0A0F4ZIP3_9PEZI</name>
<evidence type="ECO:0000256" key="1">
    <source>
        <dbReference type="ARBA" id="ARBA00004308"/>
    </source>
</evidence>
<dbReference type="InterPro" id="IPR028209">
    <property type="entry name" value="LAMTOR1/MEH1"/>
</dbReference>
<evidence type="ECO:0000256" key="2">
    <source>
        <dbReference type="ARBA" id="ARBA00022707"/>
    </source>
</evidence>
<evidence type="ECO:0000256" key="4">
    <source>
        <dbReference type="ARBA" id="ARBA00023139"/>
    </source>
</evidence>
<feature type="non-terminal residue" evidence="6">
    <location>
        <position position="1"/>
    </location>
</feature>
<keyword evidence="7" id="KW-1185">Reference proteome</keyword>
<dbReference type="OrthoDB" id="5299893at2759"/>
<comment type="subcellular location">
    <subcellularLocation>
        <location evidence="1">Endomembrane system</location>
    </subcellularLocation>
</comment>
<evidence type="ECO:0000313" key="7">
    <source>
        <dbReference type="Proteomes" id="UP000033483"/>
    </source>
</evidence>
<reference evidence="6 7" key="1">
    <citation type="submission" date="2015-03" db="EMBL/GenBank/DDBJ databases">
        <authorList>
            <person name="Radwan O."/>
            <person name="Al-Naeli F.A."/>
            <person name="Rendon G.A."/>
            <person name="Fields C."/>
        </authorList>
    </citation>
    <scope>NUCLEOTIDE SEQUENCE [LARGE SCALE GENOMIC DNA]</scope>
    <source>
        <strain evidence="6">CR-DP1</strain>
    </source>
</reference>
<keyword evidence="3" id="KW-0472">Membrane</keyword>
<comment type="caution">
    <text evidence="6">The sequence shown here is derived from an EMBL/GenBank/DDBJ whole genome shotgun (WGS) entry which is preliminary data.</text>
</comment>
<gene>
    <name evidence="6" type="ORF">TD95_003977</name>
</gene>
<sequence>EEERPLFEEDVSDRYGSFNDEAIIATEDGIESRQESEALQRVVARTTDNMVDVYEISDTTRPAPAPFAYSGQEARLARYQTLLSRIAGNDDAVEAIEITTPPLLVSADEGMATTPLELSAAGLDKEAALVGTFADAAAAMQ</sequence>
<keyword evidence="5" id="KW-0449">Lipoprotein</keyword>